<reference evidence="3" key="2">
    <citation type="submission" date="2014-03" db="EMBL/GenBank/DDBJ databases">
        <authorList>
            <person name="Genoscope - CEA"/>
        </authorList>
    </citation>
    <scope>NUCLEOTIDE SEQUENCE</scope>
</reference>
<proteinExistence type="predicted"/>
<dbReference type="PANTHER" id="PTHR16768">
    <property type="entry name" value="DOWN REGULATED IN RENAL CARCINOMA 1/TU3A"/>
    <property type="match status" value="1"/>
</dbReference>
<gene>
    <name evidence="3" type="ORF">GSONMT00034328001</name>
</gene>
<feature type="region of interest" description="Disordered" evidence="2">
    <location>
        <begin position="80"/>
        <end position="122"/>
    </location>
</feature>
<dbReference type="GO" id="GO:0032956">
    <property type="term" value="P:regulation of actin cytoskeleton organization"/>
    <property type="evidence" value="ECO:0007669"/>
    <property type="project" value="TreeGrafter"/>
</dbReference>
<reference evidence="3" key="1">
    <citation type="journal article" date="2014" name="Nat. Commun.">
        <title>The rainbow trout genome provides novel insights into evolution after whole-genome duplication in vertebrates.</title>
        <authorList>
            <person name="Berthelot C."/>
            <person name="Brunet F."/>
            <person name="Chalopin D."/>
            <person name="Juanchich A."/>
            <person name="Bernard M."/>
            <person name="Noel B."/>
            <person name="Bento P."/>
            <person name="Da Silva C."/>
            <person name="Labadie K."/>
            <person name="Alberti A."/>
            <person name="Aury J.M."/>
            <person name="Louis A."/>
            <person name="Dehais P."/>
            <person name="Bardou P."/>
            <person name="Montfort J."/>
            <person name="Klopp C."/>
            <person name="Cabau C."/>
            <person name="Gaspin C."/>
            <person name="Thorgaard G.H."/>
            <person name="Boussaha M."/>
            <person name="Quillet E."/>
            <person name="Guyomard R."/>
            <person name="Galiana D."/>
            <person name="Bobe J."/>
            <person name="Volff J.N."/>
            <person name="Genet C."/>
            <person name="Wincker P."/>
            <person name="Jaillon O."/>
            <person name="Roest Crollius H."/>
            <person name="Guiguen Y."/>
        </authorList>
    </citation>
    <scope>NUCLEOTIDE SEQUENCE [LARGE SCALE GENOMIC DNA]</scope>
</reference>
<dbReference type="GO" id="GO:0045202">
    <property type="term" value="C:synapse"/>
    <property type="evidence" value="ECO:0007669"/>
    <property type="project" value="TreeGrafter"/>
</dbReference>
<dbReference type="GO" id="GO:0001725">
    <property type="term" value="C:stress fiber"/>
    <property type="evidence" value="ECO:0007669"/>
    <property type="project" value="TreeGrafter"/>
</dbReference>
<organism evidence="3 4">
    <name type="scientific">Oncorhynchus mykiss</name>
    <name type="common">Rainbow trout</name>
    <name type="synonym">Salmo gairdneri</name>
    <dbReference type="NCBI Taxonomy" id="8022"/>
    <lineage>
        <taxon>Eukaryota</taxon>
        <taxon>Metazoa</taxon>
        <taxon>Chordata</taxon>
        <taxon>Craniata</taxon>
        <taxon>Vertebrata</taxon>
        <taxon>Euteleostomi</taxon>
        <taxon>Actinopterygii</taxon>
        <taxon>Neopterygii</taxon>
        <taxon>Teleostei</taxon>
        <taxon>Protacanthopterygii</taxon>
        <taxon>Salmoniformes</taxon>
        <taxon>Salmonidae</taxon>
        <taxon>Salmoninae</taxon>
        <taxon>Oncorhynchus</taxon>
    </lineage>
</organism>
<dbReference type="GO" id="GO:0051017">
    <property type="term" value="P:actin filament bundle assembly"/>
    <property type="evidence" value="ECO:0007669"/>
    <property type="project" value="TreeGrafter"/>
</dbReference>
<dbReference type="GO" id="GO:0030041">
    <property type="term" value="P:actin filament polymerization"/>
    <property type="evidence" value="ECO:0007669"/>
    <property type="project" value="TreeGrafter"/>
</dbReference>
<sequence>MVEKRLAPFPCLIARFYGYYDSSCGTLCPTVATACPSCSPFPSPHLLHSLSPSSSLPPPLSVYGPRGKALCSKPELQQVLERRKKEQTQKEEGDQARTPLEEVLLKRQQKNTEREKHEGEKVQEEAQLLEFVRVRQNLKKIQAFHKATNS</sequence>
<evidence type="ECO:0000256" key="2">
    <source>
        <dbReference type="SAM" id="MobiDB-lite"/>
    </source>
</evidence>
<evidence type="ECO:0000313" key="3">
    <source>
        <dbReference type="EMBL" id="CDQ67587.1"/>
    </source>
</evidence>
<evidence type="ECO:0000313" key="4">
    <source>
        <dbReference type="Proteomes" id="UP000193380"/>
    </source>
</evidence>
<keyword evidence="1" id="KW-0175">Coiled coil</keyword>
<dbReference type="PROSITE" id="PS51257">
    <property type="entry name" value="PROKAR_LIPOPROTEIN"/>
    <property type="match status" value="1"/>
</dbReference>
<dbReference type="InterPro" id="IPR009533">
    <property type="entry name" value="FAM107"/>
</dbReference>
<dbReference type="PANTHER" id="PTHR16768:SF4">
    <property type="entry name" value="PROTEIN FAM107B ISOFORM X1"/>
    <property type="match status" value="1"/>
</dbReference>
<dbReference type="STRING" id="8022.A0A060WK96"/>
<protein>
    <submittedName>
        <fullName evidence="3">Uncharacterized protein</fullName>
    </submittedName>
</protein>
<dbReference type="PaxDb" id="8022-A0A060WK96"/>
<dbReference type="Pfam" id="PF06625">
    <property type="entry name" value="DUF1151"/>
    <property type="match status" value="1"/>
</dbReference>
<evidence type="ECO:0000256" key="1">
    <source>
        <dbReference type="ARBA" id="ARBA00023054"/>
    </source>
</evidence>
<dbReference type="AlphaFoldDB" id="A0A060WK96"/>
<name>A0A060WK96_ONCMY</name>
<accession>A0A060WK96</accession>
<dbReference type="Proteomes" id="UP000193380">
    <property type="component" value="Unassembled WGS sequence"/>
</dbReference>
<dbReference type="EMBL" id="FR904589">
    <property type="protein sequence ID" value="CDQ67587.1"/>
    <property type="molecule type" value="Genomic_DNA"/>
</dbReference>
<dbReference type="GO" id="GO:0043005">
    <property type="term" value="C:neuron projection"/>
    <property type="evidence" value="ECO:0007669"/>
    <property type="project" value="TreeGrafter"/>
</dbReference>